<accession>A0A2G1VC45</accession>
<dbReference type="FunFam" id="1.10.390.10:FF:000002">
    <property type="entry name" value="Aminopeptidase N"/>
    <property type="match status" value="1"/>
</dbReference>
<dbReference type="NCBIfam" id="TIGR02414">
    <property type="entry name" value="pepN_proteo"/>
    <property type="match status" value="1"/>
</dbReference>
<dbReference type="OrthoDB" id="100605at2"/>
<comment type="caution">
    <text evidence="18">The sequence shown here is derived from an EMBL/GenBank/DDBJ whole genome shotgun (WGS) entry which is preliminary data.</text>
</comment>
<evidence type="ECO:0000259" key="17">
    <source>
        <dbReference type="Pfam" id="PF17900"/>
    </source>
</evidence>
<dbReference type="PRINTS" id="PR00756">
    <property type="entry name" value="ALADIPTASE"/>
</dbReference>
<protein>
    <recommendedName>
        <fullName evidence="5 13">Aminopeptidase N</fullName>
        <ecNumber evidence="4 13">3.4.11.2</ecNumber>
    </recommendedName>
</protein>
<reference evidence="18 19" key="1">
    <citation type="submission" date="2017-09" db="EMBL/GenBank/DDBJ databases">
        <title>The draft genome sequences of Marinobacter guineae M3B.</title>
        <authorList>
            <person name="Cao J."/>
        </authorList>
    </citation>
    <scope>NUCLEOTIDE SEQUENCE [LARGE SCALE GENOMIC DNA]</scope>
    <source>
        <strain evidence="18 19">M3B</strain>
    </source>
</reference>
<evidence type="ECO:0000313" key="19">
    <source>
        <dbReference type="Proteomes" id="UP000229044"/>
    </source>
</evidence>
<keyword evidence="8" id="KW-0479">Metal-binding</keyword>
<feature type="domain" description="Peptidase M1 alanyl aminopeptidase Ig-like fold" evidence="15">
    <location>
        <begin position="450"/>
        <end position="554"/>
    </location>
</feature>
<dbReference type="Gene3D" id="3.30.2010.30">
    <property type="match status" value="1"/>
</dbReference>
<evidence type="ECO:0000256" key="12">
    <source>
        <dbReference type="ARBA" id="ARBA00059739"/>
    </source>
</evidence>
<evidence type="ECO:0000313" key="18">
    <source>
        <dbReference type="EMBL" id="PHQ24252.1"/>
    </source>
</evidence>
<dbReference type="InterPro" id="IPR045357">
    <property type="entry name" value="Aminopeptidase_N-like_N"/>
</dbReference>
<evidence type="ECO:0000259" key="15">
    <source>
        <dbReference type="Pfam" id="PF11940"/>
    </source>
</evidence>
<dbReference type="Gene3D" id="2.60.40.1730">
    <property type="entry name" value="tricorn interacting facor f3 domain"/>
    <property type="match status" value="1"/>
</dbReference>
<dbReference type="EMBL" id="NTFI01000005">
    <property type="protein sequence ID" value="PHQ24252.1"/>
    <property type="molecule type" value="Genomic_DNA"/>
</dbReference>
<evidence type="ECO:0000256" key="8">
    <source>
        <dbReference type="ARBA" id="ARBA00022723"/>
    </source>
</evidence>
<dbReference type="InterPro" id="IPR012779">
    <property type="entry name" value="Peptidase_M1_pepN"/>
</dbReference>
<dbReference type="InterPro" id="IPR037144">
    <property type="entry name" value="Peptidase_M1_pepN_C_sf"/>
</dbReference>
<evidence type="ECO:0000259" key="14">
    <source>
        <dbReference type="Pfam" id="PF01433"/>
    </source>
</evidence>
<evidence type="ECO:0000256" key="6">
    <source>
        <dbReference type="ARBA" id="ARBA00022438"/>
    </source>
</evidence>
<dbReference type="Proteomes" id="UP000229044">
    <property type="component" value="Unassembled WGS sequence"/>
</dbReference>
<dbReference type="FunFam" id="2.60.40.1840:FF:000001">
    <property type="entry name" value="Aminopeptidase N"/>
    <property type="match status" value="1"/>
</dbReference>
<evidence type="ECO:0000256" key="3">
    <source>
        <dbReference type="ARBA" id="ARBA00010136"/>
    </source>
</evidence>
<dbReference type="Pfam" id="PF17900">
    <property type="entry name" value="Peptidase_M1_N"/>
    <property type="match status" value="1"/>
</dbReference>
<feature type="domain" description="Aminopeptidase N-like N-terminal" evidence="17">
    <location>
        <begin position="67"/>
        <end position="192"/>
    </location>
</feature>
<evidence type="ECO:0000256" key="2">
    <source>
        <dbReference type="ARBA" id="ARBA00001947"/>
    </source>
</evidence>
<evidence type="ECO:0000256" key="5">
    <source>
        <dbReference type="ARBA" id="ARBA00015611"/>
    </source>
</evidence>
<dbReference type="PANTHER" id="PTHR46322">
    <property type="entry name" value="PUROMYCIN-SENSITIVE AMINOPEPTIDASE"/>
    <property type="match status" value="1"/>
</dbReference>
<dbReference type="InterPro" id="IPR027268">
    <property type="entry name" value="Peptidase_M4/M1_CTD_sf"/>
</dbReference>
<keyword evidence="9" id="KW-0378">Hydrolase</keyword>
<keyword evidence="6 18" id="KW-0031">Aminopeptidase</keyword>
<feature type="domain" description="Peptidase M1 alanyl aminopeptidase C-terminal" evidence="16">
    <location>
        <begin position="559"/>
        <end position="879"/>
    </location>
</feature>
<dbReference type="PANTHER" id="PTHR46322:SF1">
    <property type="entry name" value="PUROMYCIN-SENSITIVE AMINOPEPTIDASE"/>
    <property type="match status" value="1"/>
</dbReference>
<evidence type="ECO:0000256" key="9">
    <source>
        <dbReference type="ARBA" id="ARBA00022801"/>
    </source>
</evidence>
<name>A0A2G1VC45_9GAMM</name>
<dbReference type="GO" id="GO:0008237">
    <property type="term" value="F:metallopeptidase activity"/>
    <property type="evidence" value="ECO:0007669"/>
    <property type="project" value="UniProtKB-UniRule"/>
</dbReference>
<evidence type="ECO:0000256" key="10">
    <source>
        <dbReference type="ARBA" id="ARBA00022833"/>
    </source>
</evidence>
<keyword evidence="7" id="KW-0645">Protease</keyword>
<dbReference type="SUPFAM" id="SSF55486">
    <property type="entry name" value="Metalloproteases ('zincins'), catalytic domain"/>
    <property type="match status" value="1"/>
</dbReference>
<dbReference type="Pfam" id="PF11940">
    <property type="entry name" value="DUF3458"/>
    <property type="match status" value="1"/>
</dbReference>
<dbReference type="Pfam" id="PF17432">
    <property type="entry name" value="DUF3458_C"/>
    <property type="match status" value="1"/>
</dbReference>
<dbReference type="InterPro" id="IPR035414">
    <property type="entry name" value="Peptidase_M1_pepN_Ig-like"/>
</dbReference>
<evidence type="ECO:0000256" key="1">
    <source>
        <dbReference type="ARBA" id="ARBA00000098"/>
    </source>
</evidence>
<evidence type="ECO:0000256" key="7">
    <source>
        <dbReference type="ARBA" id="ARBA00022670"/>
    </source>
</evidence>
<dbReference type="AlphaFoldDB" id="A0A2G1VC45"/>
<dbReference type="FunFam" id="3.30.2010.30:FF:000002">
    <property type="entry name" value="Putative aminopeptidase N"/>
    <property type="match status" value="1"/>
</dbReference>
<dbReference type="RefSeq" id="WP_099619029.1">
    <property type="nucleotide sequence ID" value="NZ_KZ319341.1"/>
</dbReference>
<organism evidence="18 19">
    <name type="scientific">Marinobacter guineae</name>
    <dbReference type="NCBI Taxonomy" id="432303"/>
    <lineage>
        <taxon>Bacteria</taxon>
        <taxon>Pseudomonadati</taxon>
        <taxon>Pseudomonadota</taxon>
        <taxon>Gammaproteobacteria</taxon>
        <taxon>Pseudomonadales</taxon>
        <taxon>Marinobacteraceae</taxon>
        <taxon>Marinobacter</taxon>
    </lineage>
</organism>
<feature type="domain" description="Peptidase M1 membrane alanine aminopeptidase" evidence="14">
    <location>
        <begin position="232"/>
        <end position="442"/>
    </location>
</feature>
<dbReference type="Gene3D" id="2.60.40.1840">
    <property type="match status" value="1"/>
</dbReference>
<comment type="cofactor">
    <cofactor evidence="2">
        <name>Zn(2+)</name>
        <dbReference type="ChEBI" id="CHEBI:29105"/>
    </cofactor>
</comment>
<gene>
    <name evidence="18" type="ORF">CLH62_15125</name>
</gene>
<dbReference type="Pfam" id="PF01433">
    <property type="entry name" value="Peptidase_M1"/>
    <property type="match status" value="1"/>
</dbReference>
<dbReference type="InterPro" id="IPR001930">
    <property type="entry name" value="Peptidase_M1"/>
</dbReference>
<dbReference type="GO" id="GO:0008270">
    <property type="term" value="F:zinc ion binding"/>
    <property type="evidence" value="ECO:0007669"/>
    <property type="project" value="InterPro"/>
</dbReference>
<proteinExistence type="inferred from homology"/>
<dbReference type="GO" id="GO:0006508">
    <property type="term" value="P:proteolysis"/>
    <property type="evidence" value="ECO:0007669"/>
    <property type="project" value="UniProtKB-UniRule"/>
</dbReference>
<dbReference type="Gene3D" id="1.10.390.10">
    <property type="entry name" value="Neutral Protease Domain 2"/>
    <property type="match status" value="1"/>
</dbReference>
<keyword evidence="10" id="KW-0862">Zinc</keyword>
<dbReference type="InterPro" id="IPR042097">
    <property type="entry name" value="Aminopeptidase_N-like_N_sf"/>
</dbReference>
<sequence length="880" mass="99544">MRTSQPQTIYLSDYKVPAYLVDTVELTFELFEDGARVHSTLELRRNPESADVSAPLELDGDSLKLESVALDGAKLAASDYEDRGDQLVIRSVPDQFRLTVVTWIEPQNNTRLEGLYKSSGMFCTQCEAEGFRCITFFPDRPDVMARFRTRIEANKEAYPILLSNGNDVEKGELENGRHFVTWEDPFPKPCYLFALVAGDLVEKRDSFTTCSGRDIDLRMYVEPRNAEKCDHAMDSLKRSMRWDEEVYGREYDLDIFMIVAVDDFNMGAMENKGLNIFNSSCVLASQETATDLAFQRIEAIVAHEYFHNWSGNRVTCRDWFQLSLKEGFTVFRDAQFSADMGSPTVKRIEDVTLLRTAQFAEDSGPMAHPVRPASYMEITNFYTLTIYEKGEEVVRMIHTLLGPDMFRKGSDLYFERHDGQAVTTDDFVRAMEDASGRDLSQFRLWYEQAGTPVLTVSDEFDAGQGVYRLTIEQSIPDTPGQTNKKPQHIPFALGLLGQDGQPLALQLEADASESPIERVLELTDASHTFEFHGLDAKPVPSLLRHFSAPVRVRYPWTREQLLFLMSHDPDGFNRWDAGQRLAVDVIQSLVGAADDAEVEPRLIEAYRSLVSDTDLDQALVAKMLQLPSEAYLIELAENADVPAIHQAREAVLKCLAHALRDELLACYQRNLETGAYEVTPEAIARRSLRNTALAWLLMINDEKGRTMAVSQMNDADNMTDRMGALRALVNSDYEDDRRQALDEFYNSFRDDPQVVEQWFSVQAASDRAGQLPDIRKLLEHPAFDWKNPNKIRSVVGAFAGQNLAAFHNPDGSGYDFLADQVCRLDDSNPQIAARLVTPLTRWQKFAPAYSGQMKSALERIRDKEGLSRDVYEVVHKSLAG</sequence>
<dbReference type="FunFam" id="2.60.40.1730:FF:000005">
    <property type="entry name" value="Aminopeptidase N"/>
    <property type="match status" value="1"/>
</dbReference>
<dbReference type="InterPro" id="IPR024601">
    <property type="entry name" value="Peptidase_M1_pepN_C"/>
</dbReference>
<keyword evidence="19" id="KW-1185">Reference proteome</keyword>
<dbReference type="InterPro" id="IPR014782">
    <property type="entry name" value="Peptidase_M1_dom"/>
</dbReference>
<dbReference type="SUPFAM" id="SSF63737">
    <property type="entry name" value="Leukotriene A4 hydrolase N-terminal domain"/>
    <property type="match status" value="1"/>
</dbReference>
<evidence type="ECO:0000259" key="16">
    <source>
        <dbReference type="Pfam" id="PF17432"/>
    </source>
</evidence>
<comment type="catalytic activity">
    <reaction evidence="1">
        <text>Release of an N-terminal amino acid, Xaa-|-Yaa- from a peptide, amide or arylamide. Xaa is preferably Ala, but may be most amino acids including Pro (slow action). When a terminal hydrophobic residue is followed by a prolyl residue, the two may be released as an intact Xaa-Pro dipeptide.</text>
        <dbReference type="EC" id="3.4.11.2"/>
    </reaction>
</comment>
<evidence type="ECO:0000256" key="11">
    <source>
        <dbReference type="ARBA" id="ARBA00023049"/>
    </source>
</evidence>
<comment type="function">
    <text evidence="12">Aminopeptidase N is involved in the degradation of intracellular peptides generated by protein breakdown during normal growth as well as in response to nutrient starvation.</text>
</comment>
<comment type="similarity">
    <text evidence="3">Belongs to the peptidase M1 family.</text>
</comment>
<dbReference type="GO" id="GO:0016285">
    <property type="term" value="F:alanyl aminopeptidase activity"/>
    <property type="evidence" value="ECO:0007669"/>
    <property type="project" value="UniProtKB-EC"/>
</dbReference>
<dbReference type="Gene3D" id="1.25.50.10">
    <property type="entry name" value="Peptidase M1, alanyl aminopeptidase, C-terminal domain"/>
    <property type="match status" value="1"/>
</dbReference>
<dbReference type="CDD" id="cd09600">
    <property type="entry name" value="M1_APN"/>
    <property type="match status" value="1"/>
</dbReference>
<dbReference type="InterPro" id="IPR038438">
    <property type="entry name" value="PepN_Ig-like_sf"/>
</dbReference>
<dbReference type="EC" id="3.4.11.2" evidence="4 13"/>
<evidence type="ECO:0000256" key="4">
    <source>
        <dbReference type="ARBA" id="ARBA00012564"/>
    </source>
</evidence>
<keyword evidence="11" id="KW-0482">Metalloprotease</keyword>
<evidence type="ECO:0000256" key="13">
    <source>
        <dbReference type="NCBIfam" id="TIGR02414"/>
    </source>
</evidence>